<sequence>MKTFDNAIKPTQKPVCFSVQELLHRYKSTSKESASTTECQELFQTIQSDTNRSLEIPDSKIIQQYSVPDSIKMTLKQYEIEELPIVQDNDVILQINHMHSIFKYLQQDDQSQKLSTNTNSQHSITSKQTSETLNYQINKTQPQHKINQPSQNQPQPSKNKDVSPKRSTSPYRQFLQRPQNNQPSNQQRSKSPFIKNAIASKLTPRTTQRTTPSASPFRQAKENNISTINQRTLRTDRSQNKLIQVKVKETHNQNQSHVIVDLSRCPTQRVLIKQDSNRPKMKVELSLKSLIQNGV</sequence>
<dbReference type="HOGENOM" id="CLU_082281_0_0_1"/>
<evidence type="ECO:0000256" key="1">
    <source>
        <dbReference type="SAM" id="MobiDB-lite"/>
    </source>
</evidence>
<feature type="region of interest" description="Disordered" evidence="1">
    <location>
        <begin position="141"/>
        <end position="170"/>
    </location>
</feature>
<dbReference type="OrthoDB" id="305028at2759"/>
<name>A0BKN8_PARTE</name>
<proteinExistence type="predicted"/>
<dbReference type="Proteomes" id="UP000000600">
    <property type="component" value="Unassembled WGS sequence"/>
</dbReference>
<dbReference type="RefSeq" id="XP_001426503.1">
    <property type="nucleotide sequence ID" value="XM_001426466.1"/>
</dbReference>
<dbReference type="GeneID" id="5012287"/>
<dbReference type="EMBL" id="CT868000">
    <property type="protein sequence ID" value="CAK59105.1"/>
    <property type="molecule type" value="Genomic_DNA"/>
</dbReference>
<feature type="region of interest" description="Disordered" evidence="1">
    <location>
        <begin position="198"/>
        <end position="223"/>
    </location>
</feature>
<dbReference type="InParanoid" id="A0BKN8"/>
<dbReference type="OMA" id="TTECQEL"/>
<evidence type="ECO:0000313" key="3">
    <source>
        <dbReference type="Proteomes" id="UP000000600"/>
    </source>
</evidence>
<accession>A0BKN8</accession>
<protein>
    <submittedName>
        <fullName evidence="2">Uncharacterized protein</fullName>
    </submittedName>
</protein>
<evidence type="ECO:0000313" key="2">
    <source>
        <dbReference type="EMBL" id="CAK59105.1"/>
    </source>
</evidence>
<keyword evidence="3" id="KW-1185">Reference proteome</keyword>
<dbReference type="AlphaFoldDB" id="A0BKN8"/>
<feature type="compositionally biased region" description="Low complexity" evidence="1">
    <location>
        <begin position="147"/>
        <end position="157"/>
    </location>
</feature>
<dbReference type="KEGG" id="ptm:GSPATT00029736001"/>
<feature type="compositionally biased region" description="Polar residues" evidence="1">
    <location>
        <begin position="203"/>
        <end position="223"/>
    </location>
</feature>
<organism evidence="2 3">
    <name type="scientific">Paramecium tetraurelia</name>
    <dbReference type="NCBI Taxonomy" id="5888"/>
    <lineage>
        <taxon>Eukaryota</taxon>
        <taxon>Sar</taxon>
        <taxon>Alveolata</taxon>
        <taxon>Ciliophora</taxon>
        <taxon>Intramacronucleata</taxon>
        <taxon>Oligohymenophorea</taxon>
        <taxon>Peniculida</taxon>
        <taxon>Parameciidae</taxon>
        <taxon>Paramecium</taxon>
    </lineage>
</organism>
<gene>
    <name evidence="2" type="ORF">GSPATT00029736001</name>
</gene>
<reference evidence="2 3" key="1">
    <citation type="journal article" date="2006" name="Nature">
        <title>Global trends of whole-genome duplications revealed by the ciliate Paramecium tetraurelia.</title>
        <authorList>
            <consortium name="Genoscope"/>
            <person name="Aury J.-M."/>
            <person name="Jaillon O."/>
            <person name="Duret L."/>
            <person name="Noel B."/>
            <person name="Jubin C."/>
            <person name="Porcel B.M."/>
            <person name="Segurens B."/>
            <person name="Daubin V."/>
            <person name="Anthouard V."/>
            <person name="Aiach N."/>
            <person name="Arnaiz O."/>
            <person name="Billaut A."/>
            <person name="Beisson J."/>
            <person name="Blanc I."/>
            <person name="Bouhouche K."/>
            <person name="Camara F."/>
            <person name="Duharcourt S."/>
            <person name="Guigo R."/>
            <person name="Gogendeau D."/>
            <person name="Katinka M."/>
            <person name="Keller A.-M."/>
            <person name="Kissmehl R."/>
            <person name="Klotz C."/>
            <person name="Koll F."/>
            <person name="Le Moue A."/>
            <person name="Lepere C."/>
            <person name="Malinsky S."/>
            <person name="Nowacki M."/>
            <person name="Nowak J.K."/>
            <person name="Plattner H."/>
            <person name="Poulain J."/>
            <person name="Ruiz F."/>
            <person name="Serrano V."/>
            <person name="Zagulski M."/>
            <person name="Dessen P."/>
            <person name="Betermier M."/>
            <person name="Weissenbach J."/>
            <person name="Scarpelli C."/>
            <person name="Schachter V."/>
            <person name="Sperling L."/>
            <person name="Meyer E."/>
            <person name="Cohen J."/>
            <person name="Wincker P."/>
        </authorList>
    </citation>
    <scope>NUCLEOTIDE SEQUENCE [LARGE SCALE GENOMIC DNA]</scope>
    <source>
        <strain evidence="2 3">Stock d4-2</strain>
    </source>
</reference>